<organism evidence="2 3">
    <name type="scientific">Allosphingosinicella deserti</name>
    <dbReference type="NCBI Taxonomy" id="2116704"/>
    <lineage>
        <taxon>Bacteria</taxon>
        <taxon>Pseudomonadati</taxon>
        <taxon>Pseudomonadota</taxon>
        <taxon>Alphaproteobacteria</taxon>
        <taxon>Sphingomonadales</taxon>
        <taxon>Sphingomonadaceae</taxon>
        <taxon>Allosphingosinicella</taxon>
    </lineage>
</organism>
<keyword evidence="1" id="KW-1133">Transmembrane helix</keyword>
<dbReference type="Gene3D" id="3.90.226.10">
    <property type="entry name" value="2-enoyl-CoA Hydratase, Chain A, domain 1"/>
    <property type="match status" value="1"/>
</dbReference>
<dbReference type="RefSeq" id="WP_106511412.1">
    <property type="nucleotide sequence ID" value="NZ_PXYI01000001.1"/>
</dbReference>
<protein>
    <submittedName>
        <fullName evidence="2">Uncharacterized protein</fullName>
    </submittedName>
</protein>
<dbReference type="OrthoDB" id="200022at2"/>
<dbReference type="AlphaFoldDB" id="A0A2P7QZJ6"/>
<dbReference type="InterPro" id="IPR029045">
    <property type="entry name" value="ClpP/crotonase-like_dom_sf"/>
</dbReference>
<name>A0A2P7QZJ6_9SPHN</name>
<keyword evidence="3" id="KW-1185">Reference proteome</keyword>
<dbReference type="Proteomes" id="UP000241167">
    <property type="component" value="Unassembled WGS sequence"/>
</dbReference>
<gene>
    <name evidence="2" type="ORF">C7I55_03255</name>
</gene>
<evidence type="ECO:0000313" key="2">
    <source>
        <dbReference type="EMBL" id="PSJ43392.1"/>
    </source>
</evidence>
<comment type="caution">
    <text evidence="2">The sequence shown here is derived from an EMBL/GenBank/DDBJ whole genome shotgun (WGS) entry which is preliminary data.</text>
</comment>
<dbReference type="EMBL" id="PXYI01000001">
    <property type="protein sequence ID" value="PSJ43392.1"/>
    <property type="molecule type" value="Genomic_DNA"/>
</dbReference>
<evidence type="ECO:0000256" key="1">
    <source>
        <dbReference type="SAM" id="Phobius"/>
    </source>
</evidence>
<keyword evidence="1" id="KW-0812">Transmembrane</keyword>
<reference evidence="2 3" key="1">
    <citation type="submission" date="2018-03" db="EMBL/GenBank/DDBJ databases">
        <title>The draft genome of Sphingosinicella sp. GL-C-18.</title>
        <authorList>
            <person name="Liu L."/>
            <person name="Li L."/>
            <person name="Liang L."/>
            <person name="Zhang X."/>
            <person name="Wang T."/>
        </authorList>
    </citation>
    <scope>NUCLEOTIDE SEQUENCE [LARGE SCALE GENOMIC DNA]</scope>
    <source>
        <strain evidence="2 3">GL-C-18</strain>
    </source>
</reference>
<sequence length="550" mass="58709">MNNSALNDMAHFAGAAVAALVLGLLLSWALDRLLLRRLIDDRIAGIALSCAIAFVLLMAGTTLFLTLTLADYIVPGIVVPPMGIALSYLAGLAVAGTLRMWAYGKAYEEGDEQLVFDPDHSDHSVYDAQVVAFDERYAGRNYLVRHWAGNLSLPMSYWVNGALLSTLILAGTRTLAERIQSGSGSLQGLAIVILAYLGISAILWVWSSVGIWRSAYWHRRRGGTPAWAVAARAMLVITAVATLLRSGDIALQAAEFGQLATGRDSMGAIADMTVSKNGRELILAGSIASGAAKRFETVLQAHPGVTVIVLTSPGGRILEAERIAAIVRARRLDTRVDKACMSACTNILLAGRERTAEESARIGFHAPNFPGFNAAEMQASVAAMRNAYLAAGVDPAFVARALTTPAETMWFPSFYELESAGVLTGSEIVIRRAGATAPVPALDAAQMQRELQAAAAQTNASAPTRLDEATTLTRATASGLTLTHYYMIEGAENLDVADGRRVMTKMLSAQACRQPQVAKALRDGVRFVHSYSTTNGRHLFDAEVTSCPKA</sequence>
<accession>A0A2P7QZJ6</accession>
<feature type="transmembrane region" description="Helical" evidence="1">
    <location>
        <begin position="12"/>
        <end position="31"/>
    </location>
</feature>
<feature type="transmembrane region" description="Helical" evidence="1">
    <location>
        <begin position="224"/>
        <end position="244"/>
    </location>
</feature>
<evidence type="ECO:0000313" key="3">
    <source>
        <dbReference type="Proteomes" id="UP000241167"/>
    </source>
</evidence>
<proteinExistence type="predicted"/>
<feature type="transmembrane region" description="Helical" evidence="1">
    <location>
        <begin position="43"/>
        <end position="66"/>
    </location>
</feature>
<feature type="transmembrane region" description="Helical" evidence="1">
    <location>
        <begin position="188"/>
        <end position="212"/>
    </location>
</feature>
<feature type="transmembrane region" description="Helical" evidence="1">
    <location>
        <begin position="157"/>
        <end position="176"/>
    </location>
</feature>
<dbReference type="SUPFAM" id="SSF52096">
    <property type="entry name" value="ClpP/crotonase"/>
    <property type="match status" value="1"/>
</dbReference>
<dbReference type="Gene3D" id="3.30.300.250">
    <property type="match status" value="1"/>
</dbReference>
<keyword evidence="1" id="KW-0472">Membrane</keyword>
<feature type="transmembrane region" description="Helical" evidence="1">
    <location>
        <begin position="72"/>
        <end position="95"/>
    </location>
</feature>